<feature type="region of interest" description="Disordered" evidence="1">
    <location>
        <begin position="120"/>
        <end position="157"/>
    </location>
</feature>
<keyword evidence="4" id="KW-1185">Reference proteome</keyword>
<dbReference type="Proteomes" id="UP000283522">
    <property type="component" value="Unassembled WGS sequence"/>
</dbReference>
<proteinExistence type="predicted"/>
<keyword evidence="2" id="KW-0472">Membrane</keyword>
<name>A0A418PQJ4_9BACT</name>
<dbReference type="AlphaFoldDB" id="A0A418PQJ4"/>
<dbReference type="RefSeq" id="WP_119478376.1">
    <property type="nucleotide sequence ID" value="NZ_QXML01000006.1"/>
</dbReference>
<dbReference type="EMBL" id="QXML01000006">
    <property type="protein sequence ID" value="RIW14578.1"/>
    <property type="molecule type" value="Genomic_DNA"/>
</dbReference>
<evidence type="ECO:0008006" key="5">
    <source>
        <dbReference type="Google" id="ProtNLM"/>
    </source>
</evidence>
<keyword evidence="2" id="KW-1133">Transmembrane helix</keyword>
<feature type="compositionally biased region" description="Polar residues" evidence="1">
    <location>
        <begin position="138"/>
        <end position="157"/>
    </location>
</feature>
<evidence type="ECO:0000313" key="4">
    <source>
        <dbReference type="Proteomes" id="UP000283522"/>
    </source>
</evidence>
<evidence type="ECO:0000256" key="1">
    <source>
        <dbReference type="SAM" id="MobiDB-lite"/>
    </source>
</evidence>
<evidence type="ECO:0000256" key="2">
    <source>
        <dbReference type="SAM" id="Phobius"/>
    </source>
</evidence>
<accession>A0A418PQJ4</accession>
<feature type="region of interest" description="Disordered" evidence="1">
    <location>
        <begin position="45"/>
        <end position="89"/>
    </location>
</feature>
<reference evidence="3 4" key="1">
    <citation type="submission" date="2018-09" db="EMBL/GenBank/DDBJ databases">
        <authorList>
            <person name="Wang X."/>
            <person name="Du Z."/>
        </authorList>
    </citation>
    <scope>NUCLEOTIDE SEQUENCE [LARGE SCALE GENOMIC DNA]</scope>
    <source>
        <strain evidence="3 4">N3</strain>
    </source>
</reference>
<feature type="transmembrane region" description="Helical" evidence="2">
    <location>
        <begin position="95"/>
        <end position="114"/>
    </location>
</feature>
<dbReference type="OrthoDB" id="982063at2"/>
<protein>
    <recommendedName>
        <fullName evidence="5">SPOR domain-containing protein</fullName>
    </recommendedName>
</protein>
<evidence type="ECO:0000313" key="3">
    <source>
        <dbReference type="EMBL" id="RIW14578.1"/>
    </source>
</evidence>
<gene>
    <name evidence="3" type="ORF">D0X99_13575</name>
</gene>
<organism evidence="3 4">
    <name type="scientific">Algoriphagus lacus</name>
    <dbReference type="NCBI Taxonomy" id="2056311"/>
    <lineage>
        <taxon>Bacteria</taxon>
        <taxon>Pseudomonadati</taxon>
        <taxon>Bacteroidota</taxon>
        <taxon>Cytophagia</taxon>
        <taxon>Cytophagales</taxon>
        <taxon>Cyclobacteriaceae</taxon>
        <taxon>Algoriphagus</taxon>
    </lineage>
</organism>
<sequence>MADKDSEKKQWTDPKDYGLPFVEITPIRVRAKPVVEEVTKVISDPEVQQEATVPLAVEPTSQPVSEEKNKERKPEKQVQTPPVNRPIEPKKSTSWVWAAVLIGLGIVSVIIWQIQSQLDSSSPENSVEKTEKPIVENQPITTQESPESTPSEQNQPAVNQDSIISINNSNPNISKPAETGTTIANRVTGNLIRIESKAERPQYFIIVGSLPSEKLAIEEATVYFGRTSDIYLIMPYEGVSNYRLAIGKFGSFKTAAEELEKIKSQYSEALWILKY</sequence>
<feature type="compositionally biased region" description="Basic and acidic residues" evidence="1">
    <location>
        <begin position="65"/>
        <end position="76"/>
    </location>
</feature>
<keyword evidence="2" id="KW-0812">Transmembrane</keyword>
<comment type="caution">
    <text evidence="3">The sequence shown here is derived from an EMBL/GenBank/DDBJ whole genome shotgun (WGS) entry which is preliminary data.</text>
</comment>